<dbReference type="PhylomeDB" id="A0A022QTV7"/>
<dbReference type="STRING" id="4155.A0A022QTV7"/>
<dbReference type="Pfam" id="PF00067">
    <property type="entry name" value="p450"/>
    <property type="match status" value="1"/>
</dbReference>
<dbReference type="PANTHER" id="PTHR24282">
    <property type="entry name" value="CYTOCHROME P450 FAMILY MEMBER"/>
    <property type="match status" value="1"/>
</dbReference>
<keyword evidence="3 11" id="KW-0349">Heme</keyword>
<dbReference type="Proteomes" id="UP000030748">
    <property type="component" value="Unassembled WGS sequence"/>
</dbReference>
<evidence type="ECO:0000313" key="14">
    <source>
        <dbReference type="Proteomes" id="UP000030748"/>
    </source>
</evidence>
<dbReference type="AlphaFoldDB" id="A0A022QTV7"/>
<evidence type="ECO:0000256" key="10">
    <source>
        <dbReference type="ARBA" id="ARBA00023136"/>
    </source>
</evidence>
<dbReference type="FunFam" id="1.10.630.10:FF:000029">
    <property type="entry name" value="Cytochrome P450 734A1"/>
    <property type="match status" value="1"/>
</dbReference>
<evidence type="ECO:0000256" key="11">
    <source>
        <dbReference type="PIRSR" id="PIRSR602401-1"/>
    </source>
</evidence>
<evidence type="ECO:0000313" key="13">
    <source>
        <dbReference type="EMBL" id="EYU30753.1"/>
    </source>
</evidence>
<evidence type="ECO:0008006" key="15">
    <source>
        <dbReference type="Google" id="ProtNLM"/>
    </source>
</evidence>
<dbReference type="InterPro" id="IPR017972">
    <property type="entry name" value="Cyt_P450_CS"/>
</dbReference>
<dbReference type="GO" id="GO:0009820">
    <property type="term" value="P:alkaloid metabolic process"/>
    <property type="evidence" value="ECO:0007669"/>
    <property type="project" value="UniProtKB-ARBA"/>
</dbReference>
<dbReference type="OMA" id="FARAFHW"/>
<dbReference type="InterPro" id="IPR036396">
    <property type="entry name" value="Cyt_P450_sf"/>
</dbReference>
<evidence type="ECO:0000256" key="9">
    <source>
        <dbReference type="ARBA" id="ARBA00023033"/>
    </source>
</evidence>
<dbReference type="EMBL" id="KI631018">
    <property type="protein sequence ID" value="EYU30753.1"/>
    <property type="molecule type" value="Genomic_DNA"/>
</dbReference>
<dbReference type="PRINTS" id="PR00385">
    <property type="entry name" value="P450"/>
</dbReference>
<dbReference type="GO" id="GO:0005506">
    <property type="term" value="F:iron ion binding"/>
    <property type="evidence" value="ECO:0007669"/>
    <property type="project" value="InterPro"/>
</dbReference>
<dbReference type="PROSITE" id="PS00086">
    <property type="entry name" value="CYTOCHROME_P450"/>
    <property type="match status" value="1"/>
</dbReference>
<organism evidence="13 14">
    <name type="scientific">Erythranthe guttata</name>
    <name type="common">Yellow monkey flower</name>
    <name type="synonym">Mimulus guttatus</name>
    <dbReference type="NCBI Taxonomy" id="4155"/>
    <lineage>
        <taxon>Eukaryota</taxon>
        <taxon>Viridiplantae</taxon>
        <taxon>Streptophyta</taxon>
        <taxon>Embryophyta</taxon>
        <taxon>Tracheophyta</taxon>
        <taxon>Spermatophyta</taxon>
        <taxon>Magnoliopsida</taxon>
        <taxon>eudicotyledons</taxon>
        <taxon>Gunneridae</taxon>
        <taxon>Pentapetalae</taxon>
        <taxon>asterids</taxon>
        <taxon>lamiids</taxon>
        <taxon>Lamiales</taxon>
        <taxon>Phrymaceae</taxon>
        <taxon>Erythranthe</taxon>
    </lineage>
</organism>
<keyword evidence="6" id="KW-1133">Transmembrane helix</keyword>
<keyword evidence="14" id="KW-1185">Reference proteome</keyword>
<evidence type="ECO:0000256" key="12">
    <source>
        <dbReference type="RuleBase" id="RU000461"/>
    </source>
</evidence>
<keyword evidence="9 12" id="KW-0503">Monooxygenase</keyword>
<dbReference type="PANTHER" id="PTHR24282:SF255">
    <property type="entry name" value="CYTOCHROME P450 72A11-RELATED"/>
    <property type="match status" value="1"/>
</dbReference>
<feature type="binding site" description="axial binding residue" evidence="11">
    <location>
        <position position="457"/>
    </location>
    <ligand>
        <name>heme</name>
        <dbReference type="ChEBI" id="CHEBI:30413"/>
    </ligand>
    <ligandPart>
        <name>Fe</name>
        <dbReference type="ChEBI" id="CHEBI:18248"/>
    </ligandPart>
</feature>
<name>A0A022QTV7_ERYGU</name>
<dbReference type="CDD" id="cd20642">
    <property type="entry name" value="CYP72"/>
    <property type="match status" value="1"/>
</dbReference>
<protein>
    <recommendedName>
        <fullName evidence="15">Cytochrome P450</fullName>
    </recommendedName>
</protein>
<dbReference type="GO" id="GO:0004497">
    <property type="term" value="F:monooxygenase activity"/>
    <property type="evidence" value="ECO:0000318"/>
    <property type="project" value="GO_Central"/>
</dbReference>
<dbReference type="InterPro" id="IPR001128">
    <property type="entry name" value="Cyt_P450"/>
</dbReference>
<dbReference type="GO" id="GO:0016705">
    <property type="term" value="F:oxidoreductase activity, acting on paired donors, with incorporation or reduction of molecular oxygen"/>
    <property type="evidence" value="ECO:0007669"/>
    <property type="project" value="InterPro"/>
</dbReference>
<evidence type="ECO:0000256" key="5">
    <source>
        <dbReference type="ARBA" id="ARBA00022723"/>
    </source>
</evidence>
<dbReference type="PRINTS" id="PR00463">
    <property type="entry name" value="EP450I"/>
</dbReference>
<dbReference type="OrthoDB" id="1470350at2759"/>
<dbReference type="GO" id="GO:0020037">
    <property type="term" value="F:heme binding"/>
    <property type="evidence" value="ECO:0007669"/>
    <property type="project" value="InterPro"/>
</dbReference>
<evidence type="ECO:0000256" key="7">
    <source>
        <dbReference type="ARBA" id="ARBA00023002"/>
    </source>
</evidence>
<evidence type="ECO:0000256" key="8">
    <source>
        <dbReference type="ARBA" id="ARBA00023004"/>
    </source>
</evidence>
<dbReference type="Gene3D" id="1.10.630.10">
    <property type="entry name" value="Cytochrome P450"/>
    <property type="match status" value="1"/>
</dbReference>
<keyword evidence="7 12" id="KW-0560">Oxidoreductase</keyword>
<proteinExistence type="inferred from homology"/>
<keyword evidence="10" id="KW-0472">Membrane</keyword>
<sequence>MALCFVVVVLLFYYAWKVLNWVWFTPRNLEKRLREQGYNGNSYKILFGDLKEMAFIIKQFNSKPVSFSRDTVVPRVIPFISKTVEKYGPKSIMWFGPRPAILCFDPEIVREVLSKSYVFQRPPLTPLTKLLVQGVGAYETEKWAKHRRLVTPAFHPDKLKNMLPAFYLSCNDMLSKWEEIVISDDGSCEVDVWPYLQNMSSDVISRTAFGSSYEEGRIVFELQREQTELYGLASQSVYIPGWRFLPTKINKRMKEIAKEVQSCVLGIINKRMREMETGEANSDDLLSILLESNSKEIQQNGNKYGMSCEEVIEECKLFYFAGQETTSALLAWTMILLSKHLDWQSRARDEVLRAFGTRKPTFDELNQLKIVTMIFHEVLRLYPPVPTLTKMTQKETSMGEEKIPAGVKIIIPSILIHTDKEIWGDDAKEFNPHRFNEGFSKGQILSYFPFGWGPRICIGQSFAMLEAKMALTMILQRFSFDVSPSYAHAPRTVIALQPQYGAQLLLQKL</sequence>
<evidence type="ECO:0000256" key="2">
    <source>
        <dbReference type="ARBA" id="ARBA00010617"/>
    </source>
</evidence>
<dbReference type="InterPro" id="IPR002401">
    <property type="entry name" value="Cyt_P450_E_grp-I"/>
</dbReference>
<dbReference type="SUPFAM" id="SSF48264">
    <property type="entry name" value="Cytochrome P450"/>
    <property type="match status" value="1"/>
</dbReference>
<dbReference type="GO" id="GO:0016020">
    <property type="term" value="C:membrane"/>
    <property type="evidence" value="ECO:0007669"/>
    <property type="project" value="UniProtKB-SubCell"/>
</dbReference>
<gene>
    <name evidence="13" type="ORF">MIMGU_mgv1a004802mg</name>
</gene>
<comment type="subcellular location">
    <subcellularLocation>
        <location evidence="1">Membrane</location>
        <topology evidence="1">Single-pass membrane protein</topology>
    </subcellularLocation>
</comment>
<accession>A0A022QTV7</accession>
<evidence type="ECO:0000256" key="4">
    <source>
        <dbReference type="ARBA" id="ARBA00022692"/>
    </source>
</evidence>
<dbReference type="GO" id="GO:0009753">
    <property type="term" value="P:response to jasmonic acid"/>
    <property type="evidence" value="ECO:0007669"/>
    <property type="project" value="UniProtKB-ARBA"/>
</dbReference>
<dbReference type="InterPro" id="IPR050665">
    <property type="entry name" value="Cytochrome_P450_Monooxygen"/>
</dbReference>
<dbReference type="eggNOG" id="KOG0157">
    <property type="taxonomic scope" value="Eukaryota"/>
</dbReference>
<comment type="cofactor">
    <cofactor evidence="11">
        <name>heme</name>
        <dbReference type="ChEBI" id="CHEBI:30413"/>
    </cofactor>
</comment>
<evidence type="ECO:0000256" key="1">
    <source>
        <dbReference type="ARBA" id="ARBA00004167"/>
    </source>
</evidence>
<keyword evidence="5 11" id="KW-0479">Metal-binding</keyword>
<evidence type="ECO:0000256" key="3">
    <source>
        <dbReference type="ARBA" id="ARBA00022617"/>
    </source>
</evidence>
<comment type="similarity">
    <text evidence="2 12">Belongs to the cytochrome P450 family.</text>
</comment>
<keyword evidence="4" id="KW-0812">Transmembrane</keyword>
<dbReference type="KEGG" id="egt:105965361"/>
<reference evidence="13 14" key="1">
    <citation type="journal article" date="2013" name="Proc. Natl. Acad. Sci. U.S.A.">
        <title>Fine-scale variation in meiotic recombination in Mimulus inferred from population shotgun sequencing.</title>
        <authorList>
            <person name="Hellsten U."/>
            <person name="Wright K.M."/>
            <person name="Jenkins J."/>
            <person name="Shu S."/>
            <person name="Yuan Y."/>
            <person name="Wessler S.R."/>
            <person name="Schmutz J."/>
            <person name="Willis J.H."/>
            <person name="Rokhsar D.S."/>
        </authorList>
    </citation>
    <scope>NUCLEOTIDE SEQUENCE [LARGE SCALE GENOMIC DNA]</scope>
    <source>
        <strain evidence="14">cv. DUN x IM62</strain>
    </source>
</reference>
<evidence type="ECO:0000256" key="6">
    <source>
        <dbReference type="ARBA" id="ARBA00022989"/>
    </source>
</evidence>
<keyword evidence="8 11" id="KW-0408">Iron</keyword>